<evidence type="ECO:0000256" key="1">
    <source>
        <dbReference type="SAM" id="SignalP"/>
    </source>
</evidence>
<feature type="chain" id="PRO_5046098606" evidence="1">
    <location>
        <begin position="18"/>
        <end position="108"/>
    </location>
</feature>
<reference evidence="2 3" key="1">
    <citation type="submission" date="2024-02" db="EMBL/GenBank/DDBJ databases">
        <authorList>
            <person name="Chen Y."/>
            <person name="Shah S."/>
            <person name="Dougan E. K."/>
            <person name="Thang M."/>
            <person name="Chan C."/>
        </authorList>
    </citation>
    <scope>NUCLEOTIDE SEQUENCE [LARGE SCALE GENOMIC DNA]</scope>
</reference>
<accession>A0ABP0HGQ5</accession>
<name>A0ABP0HGQ5_9DINO</name>
<evidence type="ECO:0000313" key="2">
    <source>
        <dbReference type="EMBL" id="CAK8988524.1"/>
    </source>
</evidence>
<keyword evidence="3" id="KW-1185">Reference proteome</keyword>
<protein>
    <submittedName>
        <fullName evidence="2">Uncharacterized protein</fullName>
    </submittedName>
</protein>
<gene>
    <name evidence="2" type="ORF">SCF082_LOCUS1421</name>
</gene>
<proteinExistence type="predicted"/>
<organism evidence="2 3">
    <name type="scientific">Durusdinium trenchii</name>
    <dbReference type="NCBI Taxonomy" id="1381693"/>
    <lineage>
        <taxon>Eukaryota</taxon>
        <taxon>Sar</taxon>
        <taxon>Alveolata</taxon>
        <taxon>Dinophyceae</taxon>
        <taxon>Suessiales</taxon>
        <taxon>Symbiodiniaceae</taxon>
        <taxon>Durusdinium</taxon>
    </lineage>
</organism>
<keyword evidence="1" id="KW-0732">Signal</keyword>
<evidence type="ECO:0000313" key="3">
    <source>
        <dbReference type="Proteomes" id="UP001642464"/>
    </source>
</evidence>
<comment type="caution">
    <text evidence="2">The sequence shown here is derived from an EMBL/GenBank/DDBJ whole genome shotgun (WGS) entry which is preliminary data.</text>
</comment>
<dbReference type="Proteomes" id="UP001642464">
    <property type="component" value="Unassembled WGS sequence"/>
</dbReference>
<sequence>MLRMLMVALATLRMSLGSELPLFADDESGALNLLQRKAGAEELAQVELAMNMSQSGLAFTEGGEGRFRCGVIYCADAAGNKCCRATGSSICCGPGARCGNSGGLSLCL</sequence>
<feature type="signal peptide" evidence="1">
    <location>
        <begin position="1"/>
        <end position="17"/>
    </location>
</feature>
<dbReference type="EMBL" id="CAXAMM010000692">
    <property type="protein sequence ID" value="CAK8988524.1"/>
    <property type="molecule type" value="Genomic_DNA"/>
</dbReference>